<feature type="region of interest" description="Disordered" evidence="1">
    <location>
        <begin position="168"/>
        <end position="187"/>
    </location>
</feature>
<accession>A0A9N8DB44</accession>
<protein>
    <submittedName>
        <fullName evidence="3">Nitrilase family, member 2</fullName>
    </submittedName>
</protein>
<evidence type="ECO:0000259" key="2">
    <source>
        <dbReference type="Pfam" id="PF20710"/>
    </source>
</evidence>
<dbReference type="InterPro" id="IPR049227">
    <property type="entry name" value="DUF6824"/>
</dbReference>
<evidence type="ECO:0000313" key="3">
    <source>
        <dbReference type="EMBL" id="CAB9499758.1"/>
    </source>
</evidence>
<keyword evidence="4" id="KW-1185">Reference proteome</keyword>
<dbReference type="EMBL" id="CAICTM010000067">
    <property type="protein sequence ID" value="CAB9499758.1"/>
    <property type="molecule type" value="Genomic_DNA"/>
</dbReference>
<gene>
    <name evidence="3" type="ORF">SEMRO_68_G038050.1</name>
</gene>
<feature type="compositionally biased region" description="Low complexity" evidence="1">
    <location>
        <begin position="168"/>
        <end position="185"/>
    </location>
</feature>
<sequence length="322" mass="36186">MSMPIEISFNNLPSSIDFITSPNQKRQLDASFRPGPYTVICARGRRAFNHEGNQRFRALAKLHQKTYASATCKYQKSKIVSHIVNTVRHLSPQGGFVKQIKGVYYEIGDRQAKEKVGQTFRDLLHEIYPSSTKAKARARIQQQIVEYQTETFVSASACSTQLLSADSQKSYDSSDSSQSTRSQESTEGKFLPCCTMVKEFNWASTIDTTTTEQPERNHKRYSLTMTFSEKRCSVTGASVCGKRCSLLTAALFDIDAVNTFDEEDVPETLTFSTIDTEPLSLDDDSIGSIDFNDTDDLSCCEEFGVAFADDLNHFCEKMNFAW</sequence>
<dbReference type="Proteomes" id="UP001153069">
    <property type="component" value="Unassembled WGS sequence"/>
</dbReference>
<name>A0A9N8DB44_9STRA</name>
<dbReference type="Pfam" id="PF20710">
    <property type="entry name" value="DUF6824"/>
    <property type="match status" value="1"/>
</dbReference>
<proteinExistence type="predicted"/>
<feature type="domain" description="DUF6824" evidence="2">
    <location>
        <begin position="39"/>
        <end position="122"/>
    </location>
</feature>
<comment type="caution">
    <text evidence="3">The sequence shown here is derived from an EMBL/GenBank/DDBJ whole genome shotgun (WGS) entry which is preliminary data.</text>
</comment>
<dbReference type="AlphaFoldDB" id="A0A9N8DB44"/>
<reference evidence="3" key="1">
    <citation type="submission" date="2020-06" db="EMBL/GenBank/DDBJ databases">
        <authorList>
            <consortium name="Plant Systems Biology data submission"/>
        </authorList>
    </citation>
    <scope>NUCLEOTIDE SEQUENCE</scope>
    <source>
        <strain evidence="3">D6</strain>
    </source>
</reference>
<organism evidence="3 4">
    <name type="scientific">Seminavis robusta</name>
    <dbReference type="NCBI Taxonomy" id="568900"/>
    <lineage>
        <taxon>Eukaryota</taxon>
        <taxon>Sar</taxon>
        <taxon>Stramenopiles</taxon>
        <taxon>Ochrophyta</taxon>
        <taxon>Bacillariophyta</taxon>
        <taxon>Bacillariophyceae</taxon>
        <taxon>Bacillariophycidae</taxon>
        <taxon>Naviculales</taxon>
        <taxon>Naviculaceae</taxon>
        <taxon>Seminavis</taxon>
    </lineage>
</organism>
<evidence type="ECO:0000313" key="4">
    <source>
        <dbReference type="Proteomes" id="UP001153069"/>
    </source>
</evidence>
<evidence type="ECO:0000256" key="1">
    <source>
        <dbReference type="SAM" id="MobiDB-lite"/>
    </source>
</evidence>